<dbReference type="EMBL" id="CM023480">
    <property type="protein sequence ID" value="KAH7970805.1"/>
    <property type="molecule type" value="Genomic_DNA"/>
</dbReference>
<accession>A0ACB8DJ93</accession>
<proteinExistence type="predicted"/>
<name>A0ACB8DJ93_DERSI</name>
<evidence type="ECO:0000313" key="1">
    <source>
        <dbReference type="EMBL" id="KAH7970805.1"/>
    </source>
</evidence>
<sequence length="444" mass="50462">MALRELQRESLAGLSAASATDHLPKRTGEKTHACPICGRMFALRYQLANHNRSVHTAEMRFACELCPSKFRRKTSLDRHKQLHERGVDLCHCPECGKTFERTTALQQHLKWHKKDKPYPCHLCLARFTKRQNLEDHLQTHTGEKLHKCTVCQKRFAWRAGLKLHIRRIHGGAAEATPEGTADISLLSASPSTARSPGPLNMDGTPQTTSTETSGDVAILDSNSGISGGTLGAPLKKPGSRGHECGVCGRRFKWRHCLKNHQVLHTGEKPYACSICGRKFAQRTGFLNHRRNHTAEMRFACELCPSKFRRKISLDRHKQLHEKGVDLCHCPECGKTFERMTALQWHLQWHERDKPYPCHLCPARFINKVDRDNHVLVHTGEKPHKCPVCEKGFAWWCNLKAHMRSTHGSVKTAEASVEQQCRDDIARQPSRSSLVYCYQTCYSFS</sequence>
<comment type="caution">
    <text evidence="1">The sequence shown here is derived from an EMBL/GenBank/DDBJ whole genome shotgun (WGS) entry which is preliminary data.</text>
</comment>
<dbReference type="Proteomes" id="UP000821865">
    <property type="component" value="Chromosome 11"/>
</dbReference>
<evidence type="ECO:0000313" key="2">
    <source>
        <dbReference type="Proteomes" id="UP000821865"/>
    </source>
</evidence>
<gene>
    <name evidence="1" type="ORF">HPB49_015758</name>
</gene>
<protein>
    <submittedName>
        <fullName evidence="1">Uncharacterized protein</fullName>
    </submittedName>
</protein>
<reference evidence="1" key="1">
    <citation type="submission" date="2020-05" db="EMBL/GenBank/DDBJ databases">
        <title>Large-scale comparative analyses of tick genomes elucidate their genetic diversity and vector capacities.</title>
        <authorList>
            <person name="Jia N."/>
            <person name="Wang J."/>
            <person name="Shi W."/>
            <person name="Du L."/>
            <person name="Sun Y."/>
            <person name="Zhan W."/>
            <person name="Jiang J."/>
            <person name="Wang Q."/>
            <person name="Zhang B."/>
            <person name="Ji P."/>
            <person name="Sakyi L.B."/>
            <person name="Cui X."/>
            <person name="Yuan T."/>
            <person name="Jiang B."/>
            <person name="Yang W."/>
            <person name="Lam T.T.-Y."/>
            <person name="Chang Q."/>
            <person name="Ding S."/>
            <person name="Wang X."/>
            <person name="Zhu J."/>
            <person name="Ruan X."/>
            <person name="Zhao L."/>
            <person name="Wei J."/>
            <person name="Que T."/>
            <person name="Du C."/>
            <person name="Cheng J."/>
            <person name="Dai P."/>
            <person name="Han X."/>
            <person name="Huang E."/>
            <person name="Gao Y."/>
            <person name="Liu J."/>
            <person name="Shao H."/>
            <person name="Ye R."/>
            <person name="Li L."/>
            <person name="Wei W."/>
            <person name="Wang X."/>
            <person name="Wang C."/>
            <person name="Yang T."/>
            <person name="Huo Q."/>
            <person name="Li W."/>
            <person name="Guo W."/>
            <person name="Chen H."/>
            <person name="Zhou L."/>
            <person name="Ni X."/>
            <person name="Tian J."/>
            <person name="Zhou Y."/>
            <person name="Sheng Y."/>
            <person name="Liu T."/>
            <person name="Pan Y."/>
            <person name="Xia L."/>
            <person name="Li J."/>
            <person name="Zhao F."/>
            <person name="Cao W."/>
        </authorList>
    </citation>
    <scope>NUCLEOTIDE SEQUENCE</scope>
    <source>
        <strain evidence="1">Dsil-2018</strain>
    </source>
</reference>
<keyword evidence="2" id="KW-1185">Reference proteome</keyword>
<organism evidence="1 2">
    <name type="scientific">Dermacentor silvarum</name>
    <name type="common">Tick</name>
    <dbReference type="NCBI Taxonomy" id="543639"/>
    <lineage>
        <taxon>Eukaryota</taxon>
        <taxon>Metazoa</taxon>
        <taxon>Ecdysozoa</taxon>
        <taxon>Arthropoda</taxon>
        <taxon>Chelicerata</taxon>
        <taxon>Arachnida</taxon>
        <taxon>Acari</taxon>
        <taxon>Parasitiformes</taxon>
        <taxon>Ixodida</taxon>
        <taxon>Ixodoidea</taxon>
        <taxon>Ixodidae</taxon>
        <taxon>Rhipicephalinae</taxon>
        <taxon>Dermacentor</taxon>
    </lineage>
</organism>